<accession>A0A0J5WFS4</accession>
<dbReference type="Pfam" id="PF06527">
    <property type="entry name" value="TniQ"/>
    <property type="match status" value="1"/>
</dbReference>
<dbReference type="Proteomes" id="UP000036338">
    <property type="component" value="Unassembled WGS sequence"/>
</dbReference>
<dbReference type="RefSeq" id="WP_048251239.1">
    <property type="nucleotide sequence ID" value="NZ_LDWR01000069.1"/>
</dbReference>
<dbReference type="EMBL" id="LDWR01000069">
    <property type="protein sequence ID" value="KML46871.1"/>
    <property type="molecule type" value="Genomic_DNA"/>
</dbReference>
<dbReference type="InterPro" id="IPR009492">
    <property type="entry name" value="TniQ"/>
</dbReference>
<organism evidence="2 3">
    <name type="scientific">Burkholderia cepacia</name>
    <name type="common">Pseudomonas cepacia</name>
    <dbReference type="NCBI Taxonomy" id="292"/>
    <lineage>
        <taxon>Bacteria</taxon>
        <taxon>Pseudomonadati</taxon>
        <taxon>Pseudomonadota</taxon>
        <taxon>Betaproteobacteria</taxon>
        <taxon>Burkholderiales</taxon>
        <taxon>Burkholderiaceae</taxon>
        <taxon>Burkholderia</taxon>
        <taxon>Burkholderia cepacia complex</taxon>
    </lineage>
</organism>
<evidence type="ECO:0000259" key="1">
    <source>
        <dbReference type="Pfam" id="PF06527"/>
    </source>
</evidence>
<gene>
    <name evidence="2" type="ORF">VL15_34315</name>
</gene>
<feature type="domain" description="TniQ" evidence="1">
    <location>
        <begin position="2"/>
        <end position="125"/>
    </location>
</feature>
<name>A0A0J5WFS4_BURCE</name>
<sequence length="275" mass="31406">MPDEALSGWVHRVCMHHGIKPGSLIRRWGIEAPASALDFYPIGRPILLRIASTTMCNMEDLDEATYLDHTILGNTRFSCLINDFYESRPIYRYCPACLKGDEISHFRISWRFAYSFVCEIHRCPLFDACVHCGRRVDLTWKFPCRPGQVATWETSFCYHCATPLHTAPSSPICDEIANQMIVFQRWFHERVRRGGVSDLGIPELAPMFVGRYLRSIPSERSSIVHYVGLDMDKLFGRDWRDLAQQIPCMYSSGRVVPEEVSGSARPVPDSRARGA</sequence>
<dbReference type="PATRIC" id="fig|292.27.peg.7805"/>
<protein>
    <recommendedName>
        <fullName evidence="1">TniQ domain-containing protein</fullName>
    </recommendedName>
</protein>
<comment type="caution">
    <text evidence="2">The sequence shown here is derived from an EMBL/GenBank/DDBJ whole genome shotgun (WGS) entry which is preliminary data.</text>
</comment>
<evidence type="ECO:0000313" key="3">
    <source>
        <dbReference type="Proteomes" id="UP000036338"/>
    </source>
</evidence>
<reference evidence="2 3" key="1">
    <citation type="submission" date="2015-05" db="EMBL/GenBank/DDBJ databases">
        <title>Draft genome of Burkholderia cepacia LK29.</title>
        <authorList>
            <person name="Chan X.Y."/>
        </authorList>
    </citation>
    <scope>NUCLEOTIDE SEQUENCE [LARGE SCALE GENOMIC DNA]</scope>
    <source>
        <strain evidence="2 3">LK29</strain>
    </source>
</reference>
<proteinExistence type="predicted"/>
<dbReference type="AlphaFoldDB" id="A0A0J5WFS4"/>
<evidence type="ECO:0000313" key="2">
    <source>
        <dbReference type="EMBL" id="KML46871.1"/>
    </source>
</evidence>